<dbReference type="Pfam" id="PF00356">
    <property type="entry name" value="LacI"/>
    <property type="match status" value="1"/>
</dbReference>
<dbReference type="InterPro" id="IPR046335">
    <property type="entry name" value="LacI/GalR-like_sensor"/>
</dbReference>
<dbReference type="SUPFAM" id="SSF47413">
    <property type="entry name" value="lambda repressor-like DNA-binding domains"/>
    <property type="match status" value="1"/>
</dbReference>
<keyword evidence="1" id="KW-0805">Transcription regulation</keyword>
<dbReference type="PROSITE" id="PS50932">
    <property type="entry name" value="HTH_LACI_2"/>
    <property type="match status" value="1"/>
</dbReference>
<gene>
    <name evidence="5" type="ORF">FNJ47_08895</name>
</gene>
<dbReference type="CDD" id="cd06281">
    <property type="entry name" value="PBP1_LacI-like"/>
    <property type="match status" value="1"/>
</dbReference>
<evidence type="ECO:0000256" key="2">
    <source>
        <dbReference type="ARBA" id="ARBA00023125"/>
    </source>
</evidence>
<evidence type="ECO:0000256" key="3">
    <source>
        <dbReference type="ARBA" id="ARBA00023163"/>
    </source>
</evidence>
<dbReference type="InterPro" id="IPR000843">
    <property type="entry name" value="HTH_LacI"/>
</dbReference>
<dbReference type="EMBL" id="VKHP01000023">
    <property type="protein sequence ID" value="NEU95942.1"/>
    <property type="molecule type" value="Genomic_DNA"/>
</dbReference>
<organism evidence="5 6">
    <name type="scientific">Bradyrhizobium uaiense</name>
    <dbReference type="NCBI Taxonomy" id="2594946"/>
    <lineage>
        <taxon>Bacteria</taxon>
        <taxon>Pseudomonadati</taxon>
        <taxon>Pseudomonadota</taxon>
        <taxon>Alphaproteobacteria</taxon>
        <taxon>Hyphomicrobiales</taxon>
        <taxon>Nitrobacteraceae</taxon>
        <taxon>Bradyrhizobium</taxon>
    </lineage>
</organism>
<dbReference type="RefSeq" id="WP_347341636.1">
    <property type="nucleotide sequence ID" value="NZ_VKHP01000023.1"/>
</dbReference>
<proteinExistence type="predicted"/>
<evidence type="ECO:0000313" key="6">
    <source>
        <dbReference type="Proteomes" id="UP000468531"/>
    </source>
</evidence>
<dbReference type="PANTHER" id="PTHR30146:SF138">
    <property type="entry name" value="TRANSCRIPTIONAL REGULATORY PROTEIN"/>
    <property type="match status" value="1"/>
</dbReference>
<dbReference type="SUPFAM" id="SSF53822">
    <property type="entry name" value="Periplasmic binding protein-like I"/>
    <property type="match status" value="1"/>
</dbReference>
<feature type="domain" description="HTH lacI-type" evidence="4">
    <location>
        <begin position="32"/>
        <end position="86"/>
    </location>
</feature>
<name>A0A6P1BEP9_9BRAD</name>
<sequence length="371" mass="40123">MPSGAPAIGAWRRQCRTDRAQLPMTKARRTRPTIRDVAAEAGVSVSSVSRTLNGGIYTSAELHARIMRAVKRLGFEPDQAAQALRSRASNTIGCMVADFSNPHYTGMVSAAEEEFQRAGFLLMLAATKHEEAREAAFLSAVRRRQMDGLLLFAGDNSHKDFMKGLATLDLPCVTVDREVPDSIPVRVDHRGGALEATRYLIGLGHRRIALLTGSVAVLPSSERLAGYRQAHQEAKLEVDASLIRPHMQGANTAFSSVCQLLQSSKPPTAIISLGTSMLAEVLEAITSNGLRYPQDVSIVCSGDTDLARHATPAISALSWDMNEVGRTAARLLLERIRDSERPGSSAPVFLPTRLILRHSCAAPATPARGRK</sequence>
<accession>A0A6P1BEP9</accession>
<dbReference type="SMART" id="SM00354">
    <property type="entry name" value="HTH_LACI"/>
    <property type="match status" value="1"/>
</dbReference>
<dbReference type="CDD" id="cd01392">
    <property type="entry name" value="HTH_LacI"/>
    <property type="match status" value="1"/>
</dbReference>
<evidence type="ECO:0000256" key="1">
    <source>
        <dbReference type="ARBA" id="ARBA00023015"/>
    </source>
</evidence>
<dbReference type="Gene3D" id="3.40.50.2300">
    <property type="match status" value="2"/>
</dbReference>
<keyword evidence="2" id="KW-0238">DNA-binding</keyword>
<dbReference type="Pfam" id="PF13377">
    <property type="entry name" value="Peripla_BP_3"/>
    <property type="match status" value="1"/>
</dbReference>
<dbReference type="InterPro" id="IPR028082">
    <property type="entry name" value="Peripla_BP_I"/>
</dbReference>
<dbReference type="AlphaFoldDB" id="A0A6P1BEP9"/>
<dbReference type="PANTHER" id="PTHR30146">
    <property type="entry name" value="LACI-RELATED TRANSCRIPTIONAL REPRESSOR"/>
    <property type="match status" value="1"/>
</dbReference>
<protein>
    <submittedName>
        <fullName evidence="5">LacI family transcriptional regulator</fullName>
    </submittedName>
</protein>
<dbReference type="GO" id="GO:0003700">
    <property type="term" value="F:DNA-binding transcription factor activity"/>
    <property type="evidence" value="ECO:0007669"/>
    <property type="project" value="TreeGrafter"/>
</dbReference>
<keyword evidence="3" id="KW-0804">Transcription</keyword>
<reference evidence="5 6" key="1">
    <citation type="journal article" date="2020" name="Arch. Microbiol.">
        <title>Bradyrhizobium uaiense sp. nov., a new highly efficient cowpea symbiont.</title>
        <authorList>
            <person name="Cabral Michel D."/>
            <person name="Azarias Guimaraes A."/>
            <person name="Martins da Costa E."/>
            <person name="Soares de Carvalho T."/>
            <person name="Balsanelli E."/>
            <person name="Willems A."/>
            <person name="Maltempi de Souza E."/>
            <person name="de Souza Moreira F.M."/>
        </authorList>
    </citation>
    <scope>NUCLEOTIDE SEQUENCE [LARGE SCALE GENOMIC DNA]</scope>
    <source>
        <strain evidence="5 6">UFLA 03-164</strain>
    </source>
</reference>
<dbReference type="Proteomes" id="UP000468531">
    <property type="component" value="Unassembled WGS sequence"/>
</dbReference>
<dbReference type="GO" id="GO:0000976">
    <property type="term" value="F:transcription cis-regulatory region binding"/>
    <property type="evidence" value="ECO:0007669"/>
    <property type="project" value="TreeGrafter"/>
</dbReference>
<evidence type="ECO:0000313" key="5">
    <source>
        <dbReference type="EMBL" id="NEU95942.1"/>
    </source>
</evidence>
<dbReference type="InterPro" id="IPR010982">
    <property type="entry name" value="Lambda_DNA-bd_dom_sf"/>
</dbReference>
<dbReference type="Gene3D" id="1.10.260.40">
    <property type="entry name" value="lambda repressor-like DNA-binding domains"/>
    <property type="match status" value="1"/>
</dbReference>
<evidence type="ECO:0000259" key="4">
    <source>
        <dbReference type="PROSITE" id="PS50932"/>
    </source>
</evidence>
<keyword evidence="6" id="KW-1185">Reference proteome</keyword>
<comment type="caution">
    <text evidence="5">The sequence shown here is derived from an EMBL/GenBank/DDBJ whole genome shotgun (WGS) entry which is preliminary data.</text>
</comment>